<gene>
    <name evidence="2" type="ORF">TTHERM_000406669</name>
</gene>
<proteinExistence type="predicted"/>
<feature type="transmembrane region" description="Helical" evidence="1">
    <location>
        <begin position="94"/>
        <end position="118"/>
    </location>
</feature>
<dbReference type="AlphaFoldDB" id="W7XBV4"/>
<accession>W7XBV4</accession>
<keyword evidence="1" id="KW-1133">Transmembrane helix</keyword>
<evidence type="ECO:0000313" key="3">
    <source>
        <dbReference type="Proteomes" id="UP000009168"/>
    </source>
</evidence>
<feature type="transmembrane region" description="Helical" evidence="1">
    <location>
        <begin position="130"/>
        <end position="147"/>
    </location>
</feature>
<keyword evidence="1 2" id="KW-0812">Transmembrane</keyword>
<dbReference type="KEGG" id="tet:TTHERM_000406669"/>
<dbReference type="Proteomes" id="UP000009168">
    <property type="component" value="Unassembled WGS sequence"/>
</dbReference>
<protein>
    <submittedName>
        <fullName evidence="2">Transmembrane protein, putative</fullName>
    </submittedName>
</protein>
<evidence type="ECO:0000313" key="2">
    <source>
        <dbReference type="EMBL" id="EWS74807.1"/>
    </source>
</evidence>
<keyword evidence="3" id="KW-1185">Reference proteome</keyword>
<dbReference type="EMBL" id="GG662719">
    <property type="protein sequence ID" value="EWS74807.1"/>
    <property type="molecule type" value="Genomic_DNA"/>
</dbReference>
<evidence type="ECO:0000256" key="1">
    <source>
        <dbReference type="SAM" id="Phobius"/>
    </source>
</evidence>
<sequence length="148" mass="17670">MLQDSFLSIAYAKYIPPNIAMLNEAESITSERLFEKLKEKYSEVHDQNRQQTCGNQSKISDFHNSSGVSQIGYSFNWEYSLAASGQSNPSFLQFFYNSYCFFCMLSCIILLIFSYYFFFSKLKWKLQRQFNLPTYQVLTFFYWLIYYE</sequence>
<reference evidence="3" key="1">
    <citation type="journal article" date="2006" name="PLoS Biol.">
        <title>Macronuclear genome sequence of the ciliate Tetrahymena thermophila, a model eukaryote.</title>
        <authorList>
            <person name="Eisen J.A."/>
            <person name="Coyne R.S."/>
            <person name="Wu M."/>
            <person name="Wu D."/>
            <person name="Thiagarajan M."/>
            <person name="Wortman J.R."/>
            <person name="Badger J.H."/>
            <person name="Ren Q."/>
            <person name="Amedeo P."/>
            <person name="Jones K.M."/>
            <person name="Tallon L.J."/>
            <person name="Delcher A.L."/>
            <person name="Salzberg S.L."/>
            <person name="Silva J.C."/>
            <person name="Haas B.J."/>
            <person name="Majoros W.H."/>
            <person name="Farzad M."/>
            <person name="Carlton J.M."/>
            <person name="Smith R.K. Jr."/>
            <person name="Garg J."/>
            <person name="Pearlman R.E."/>
            <person name="Karrer K.M."/>
            <person name="Sun L."/>
            <person name="Manning G."/>
            <person name="Elde N.C."/>
            <person name="Turkewitz A.P."/>
            <person name="Asai D.J."/>
            <person name="Wilkes D.E."/>
            <person name="Wang Y."/>
            <person name="Cai H."/>
            <person name="Collins K."/>
            <person name="Stewart B.A."/>
            <person name="Lee S.R."/>
            <person name="Wilamowska K."/>
            <person name="Weinberg Z."/>
            <person name="Ruzzo W.L."/>
            <person name="Wloga D."/>
            <person name="Gaertig J."/>
            <person name="Frankel J."/>
            <person name="Tsao C.-C."/>
            <person name="Gorovsky M.A."/>
            <person name="Keeling P.J."/>
            <person name="Waller R.F."/>
            <person name="Patron N.J."/>
            <person name="Cherry J.M."/>
            <person name="Stover N.A."/>
            <person name="Krieger C.J."/>
            <person name="del Toro C."/>
            <person name="Ryder H.F."/>
            <person name="Williamson S.C."/>
            <person name="Barbeau R.A."/>
            <person name="Hamilton E.P."/>
            <person name="Orias E."/>
        </authorList>
    </citation>
    <scope>NUCLEOTIDE SEQUENCE [LARGE SCALE GENOMIC DNA]</scope>
    <source>
        <strain evidence="3">SB210</strain>
    </source>
</reference>
<dbReference type="RefSeq" id="XP_012652700.1">
    <property type="nucleotide sequence ID" value="XM_012797246.1"/>
</dbReference>
<organism evidence="2 3">
    <name type="scientific">Tetrahymena thermophila (strain SB210)</name>
    <dbReference type="NCBI Taxonomy" id="312017"/>
    <lineage>
        <taxon>Eukaryota</taxon>
        <taxon>Sar</taxon>
        <taxon>Alveolata</taxon>
        <taxon>Ciliophora</taxon>
        <taxon>Intramacronucleata</taxon>
        <taxon>Oligohymenophorea</taxon>
        <taxon>Hymenostomatida</taxon>
        <taxon>Tetrahymenina</taxon>
        <taxon>Tetrahymenidae</taxon>
        <taxon>Tetrahymena</taxon>
    </lineage>
</organism>
<dbReference type="InParanoid" id="W7XBV4"/>
<name>W7XBV4_TETTS</name>
<keyword evidence="1" id="KW-0472">Membrane</keyword>
<dbReference type="GeneID" id="24438788"/>